<feature type="domain" description="DUF7877" evidence="4">
    <location>
        <begin position="62"/>
        <end position="151"/>
    </location>
</feature>
<dbReference type="AlphaFoldDB" id="A0A0D1YQ95"/>
<feature type="compositionally biased region" description="Polar residues" evidence="2">
    <location>
        <begin position="767"/>
        <end position="796"/>
    </location>
</feature>
<protein>
    <submittedName>
        <fullName evidence="5">Uncharacterized protein</fullName>
    </submittedName>
</protein>
<feature type="region of interest" description="Disordered" evidence="2">
    <location>
        <begin position="615"/>
        <end position="886"/>
    </location>
</feature>
<dbReference type="InParanoid" id="A0A0D1YQ95"/>
<evidence type="ECO:0000259" key="4">
    <source>
        <dbReference type="Pfam" id="PF25289"/>
    </source>
</evidence>
<organism evidence="5 6">
    <name type="scientific">Verruconis gallopava</name>
    <dbReference type="NCBI Taxonomy" id="253628"/>
    <lineage>
        <taxon>Eukaryota</taxon>
        <taxon>Fungi</taxon>
        <taxon>Dikarya</taxon>
        <taxon>Ascomycota</taxon>
        <taxon>Pezizomycotina</taxon>
        <taxon>Dothideomycetes</taxon>
        <taxon>Pleosporomycetidae</taxon>
        <taxon>Venturiales</taxon>
        <taxon>Sympoventuriaceae</taxon>
        <taxon>Verruconis</taxon>
    </lineage>
</organism>
<dbReference type="STRING" id="253628.A0A0D1YQ95"/>
<dbReference type="GeneID" id="27313817"/>
<feature type="region of interest" description="Disordered" evidence="2">
    <location>
        <begin position="1"/>
        <end position="63"/>
    </location>
</feature>
<dbReference type="InterPro" id="IPR056687">
    <property type="entry name" value="DUF7785"/>
</dbReference>
<evidence type="ECO:0000256" key="1">
    <source>
        <dbReference type="SAM" id="Coils"/>
    </source>
</evidence>
<dbReference type="HOGENOM" id="CLU_008206_0_0_1"/>
<dbReference type="Pfam" id="PF25009">
    <property type="entry name" value="DUF7785"/>
    <property type="match status" value="1"/>
</dbReference>
<accession>A0A0D1YQ95</accession>
<evidence type="ECO:0000313" key="6">
    <source>
        <dbReference type="Proteomes" id="UP000053259"/>
    </source>
</evidence>
<keyword evidence="6" id="KW-1185">Reference proteome</keyword>
<feature type="compositionally biased region" description="Polar residues" evidence="2">
    <location>
        <begin position="832"/>
        <end position="867"/>
    </location>
</feature>
<dbReference type="EMBL" id="KN847547">
    <property type="protein sequence ID" value="KIW02782.1"/>
    <property type="molecule type" value="Genomic_DNA"/>
</dbReference>
<feature type="domain" description="DUF7785" evidence="3">
    <location>
        <begin position="490"/>
        <end position="588"/>
    </location>
</feature>
<sequence>MATATAEPATNGAVTPPVGDDTSTANSGTKRKREDSEPAPLTVGAVPDVARESKPEESSPELRESLKDMLKVLRMHDTTPSILTCSLFKDGDESTSEPSVKRAKLSEIPRTISGRIEGNVYNSFDALIADVEAASEILLAPLRAKELSLPQTQYGRPSALTPDETRLWIGTTSFQKLLRNIIQAEKERHKLVKGGKVLSKTEDSVHLSSDARVKSEEEDTNVVSEGKPVLTLFANAPVPKQLFSSFQHATPGQIDDGIPPLRESGLPGFISTTNIPPVQTDNLGRRKKGTTIGDLFSSTADKYKLQPPKPPKSKLVTTGNTVEFVRVDGPTRPPRRNSYNYFTDKLAVGQWLGYGGLDMPQEPTSPQAKRRQRDRALSTGEAFLPPSEGEKEALRKARNDALFRKVYGSFAPSYDDSSAVVPKDVRNEIWIDKVEERLAQRTLVIDPALLEEPPEPTPEEKKIEMEELKEFVDNFDPKILEWDAEQTKSEKEMDELLQEVSDLLETLASFQRIRNTSLSTSARTTVGQNNPVTDLMGTPTTPSSAELEVYKTLKLQLAVLINQLPPYVVARLNGDRLEELNIKTSIPIETEDARGVMAEDEATRAAKMQAYAAAAGSQSQAGRTPTNSYANYPATANQYSRTPVPQQLRPSGSSNYYTPQAQGQSRPAPIQYNRSSSSMPTYNSNYSQPANRSSFSQNYNQSTPRPGSYQAPGNQHFPQMQNTPANKPSYNPAPYSTPQPQRTAYQQTPTTSFQQRPQGTAPMYSGYMQTQSPHARTNSPQVPPQGQYNQPRQGYSTPAPAASNPSYYRPPSAAGVPQQQPFATGGAYQGQPRMQPTSNSATLTPSRQNSGTPQPTQTVYNQTNGSTPAAAVAQPPAMLSQPSSTS</sequence>
<dbReference type="VEuPathDB" id="FungiDB:PV09_05844"/>
<gene>
    <name evidence="5" type="ORF">PV09_05844</name>
</gene>
<reference evidence="5 6" key="1">
    <citation type="submission" date="2015-01" db="EMBL/GenBank/DDBJ databases">
        <title>The Genome Sequence of Ochroconis gallopava CBS43764.</title>
        <authorList>
            <consortium name="The Broad Institute Genomics Platform"/>
            <person name="Cuomo C."/>
            <person name="de Hoog S."/>
            <person name="Gorbushina A."/>
            <person name="Stielow B."/>
            <person name="Teixiera M."/>
            <person name="Abouelleil A."/>
            <person name="Chapman S.B."/>
            <person name="Priest M."/>
            <person name="Young S.K."/>
            <person name="Wortman J."/>
            <person name="Nusbaum C."/>
            <person name="Birren B."/>
        </authorList>
    </citation>
    <scope>NUCLEOTIDE SEQUENCE [LARGE SCALE GENOMIC DNA]</scope>
    <source>
        <strain evidence="5 6">CBS 43764</strain>
    </source>
</reference>
<feature type="coiled-coil region" evidence="1">
    <location>
        <begin position="479"/>
        <end position="513"/>
    </location>
</feature>
<dbReference type="OrthoDB" id="5354458at2759"/>
<feature type="compositionally biased region" description="Polar residues" evidence="2">
    <location>
        <begin position="625"/>
        <end position="665"/>
    </location>
</feature>
<dbReference type="RefSeq" id="XP_016212651.1">
    <property type="nucleotide sequence ID" value="XM_016359402.1"/>
</dbReference>
<name>A0A0D1YQ95_9PEZI</name>
<dbReference type="InterPro" id="IPR057199">
    <property type="entry name" value="DUF7877"/>
</dbReference>
<feature type="compositionally biased region" description="Basic and acidic residues" evidence="2">
    <location>
        <begin position="49"/>
        <end position="63"/>
    </location>
</feature>
<feature type="compositionally biased region" description="Polar residues" evidence="2">
    <location>
        <begin position="270"/>
        <end position="282"/>
    </location>
</feature>
<evidence type="ECO:0000256" key="2">
    <source>
        <dbReference type="SAM" id="MobiDB-lite"/>
    </source>
</evidence>
<dbReference type="Pfam" id="PF25289">
    <property type="entry name" value="DUF7877"/>
    <property type="match status" value="1"/>
</dbReference>
<feature type="compositionally biased region" description="Low complexity" evidence="2">
    <location>
        <begin position="615"/>
        <end position="624"/>
    </location>
</feature>
<keyword evidence="1" id="KW-0175">Coiled coil</keyword>
<evidence type="ECO:0000313" key="5">
    <source>
        <dbReference type="EMBL" id="KIW02782.1"/>
    </source>
</evidence>
<feature type="region of interest" description="Disordered" evidence="2">
    <location>
        <begin position="269"/>
        <end position="291"/>
    </location>
</feature>
<dbReference type="Proteomes" id="UP000053259">
    <property type="component" value="Unassembled WGS sequence"/>
</dbReference>
<feature type="compositionally biased region" description="Polar residues" evidence="2">
    <location>
        <begin position="672"/>
        <end position="758"/>
    </location>
</feature>
<evidence type="ECO:0000259" key="3">
    <source>
        <dbReference type="Pfam" id="PF25009"/>
    </source>
</evidence>
<proteinExistence type="predicted"/>